<comment type="caution">
    <text evidence="1">The sequence shown here is derived from an EMBL/GenBank/DDBJ whole genome shotgun (WGS) entry which is preliminary data.</text>
</comment>
<dbReference type="EMBL" id="BDIP01000200">
    <property type="protein sequence ID" value="GIQ80590.1"/>
    <property type="molecule type" value="Genomic_DNA"/>
</dbReference>
<dbReference type="Proteomes" id="UP000265618">
    <property type="component" value="Unassembled WGS sequence"/>
</dbReference>
<evidence type="ECO:0000313" key="2">
    <source>
        <dbReference type="Proteomes" id="UP000265618"/>
    </source>
</evidence>
<sequence>MAVGKSTFAFLSAQTADEQIAELHTQQGPRLLVSDLERASLSAFPAPMQKGIAQHK</sequence>
<proteinExistence type="predicted"/>
<accession>A0A9K3CQS3</accession>
<keyword evidence="2" id="KW-1185">Reference proteome</keyword>
<reference evidence="1 2" key="1">
    <citation type="journal article" date="2018" name="PLoS ONE">
        <title>The draft genome of Kipferlia bialata reveals reductive genome evolution in fornicate parasites.</title>
        <authorList>
            <person name="Tanifuji G."/>
            <person name="Takabayashi S."/>
            <person name="Kume K."/>
            <person name="Takagi M."/>
            <person name="Nakayama T."/>
            <person name="Kamikawa R."/>
            <person name="Inagaki Y."/>
            <person name="Hashimoto T."/>
        </authorList>
    </citation>
    <scope>NUCLEOTIDE SEQUENCE [LARGE SCALE GENOMIC DNA]</scope>
    <source>
        <strain evidence="1">NY0173</strain>
    </source>
</reference>
<organism evidence="1 2">
    <name type="scientific">Kipferlia bialata</name>
    <dbReference type="NCBI Taxonomy" id="797122"/>
    <lineage>
        <taxon>Eukaryota</taxon>
        <taxon>Metamonada</taxon>
        <taxon>Carpediemonas-like organisms</taxon>
        <taxon>Kipferlia</taxon>
    </lineage>
</organism>
<gene>
    <name evidence="1" type="ORF">KIPB_001415</name>
</gene>
<feature type="non-terminal residue" evidence="1">
    <location>
        <position position="1"/>
    </location>
</feature>
<dbReference type="AlphaFoldDB" id="A0A9K3CQS3"/>
<evidence type="ECO:0000313" key="1">
    <source>
        <dbReference type="EMBL" id="GIQ80590.1"/>
    </source>
</evidence>
<name>A0A9K3CQS3_9EUKA</name>
<protein>
    <submittedName>
        <fullName evidence="1">Uncharacterized protein</fullName>
    </submittedName>
</protein>